<protein>
    <submittedName>
        <fullName evidence="1">Uncharacterized protein</fullName>
    </submittedName>
</protein>
<dbReference type="EMBL" id="QRMS01000001">
    <property type="protein sequence ID" value="RHJ89097.1"/>
    <property type="molecule type" value="Genomic_DNA"/>
</dbReference>
<gene>
    <name evidence="1" type="ORF">DW099_00530</name>
</gene>
<dbReference type="AlphaFoldDB" id="A0A415E5N9"/>
<dbReference type="Proteomes" id="UP000284841">
    <property type="component" value="Unassembled WGS sequence"/>
</dbReference>
<comment type="caution">
    <text evidence="1">The sequence shown here is derived from an EMBL/GenBank/DDBJ whole genome shotgun (WGS) entry which is preliminary data.</text>
</comment>
<keyword evidence="2" id="KW-1185">Reference proteome</keyword>
<accession>A0A415E5N9</accession>
<name>A0A415E5N9_9FIRM</name>
<evidence type="ECO:0000313" key="2">
    <source>
        <dbReference type="Proteomes" id="UP000284841"/>
    </source>
</evidence>
<organism evidence="1 2">
    <name type="scientific">Emergencia timonensis</name>
    <dbReference type="NCBI Taxonomy" id="1776384"/>
    <lineage>
        <taxon>Bacteria</taxon>
        <taxon>Bacillati</taxon>
        <taxon>Bacillota</taxon>
        <taxon>Clostridia</taxon>
        <taxon>Peptostreptococcales</taxon>
        <taxon>Anaerovoracaceae</taxon>
        <taxon>Emergencia</taxon>
    </lineage>
</organism>
<evidence type="ECO:0000313" key="1">
    <source>
        <dbReference type="EMBL" id="RHJ89097.1"/>
    </source>
</evidence>
<reference evidence="1 2" key="1">
    <citation type="submission" date="2018-08" db="EMBL/GenBank/DDBJ databases">
        <title>A genome reference for cultivated species of the human gut microbiota.</title>
        <authorList>
            <person name="Zou Y."/>
            <person name="Xue W."/>
            <person name="Luo G."/>
        </authorList>
    </citation>
    <scope>NUCLEOTIDE SEQUENCE [LARGE SCALE GENOMIC DNA]</scope>
    <source>
        <strain evidence="1 2">AM07-24</strain>
    </source>
</reference>
<sequence>MSLKSIRFFSCAQVQSQNSKMKADWFTIIKKSASNGQKNENEGANVFMRLPWEDLLAHLLRLIVSRDQRKEL</sequence>
<proteinExistence type="predicted"/>